<evidence type="ECO:0000313" key="2">
    <source>
        <dbReference type="Proteomes" id="UP001230188"/>
    </source>
</evidence>
<dbReference type="InterPro" id="IPR002347">
    <property type="entry name" value="SDR_fam"/>
</dbReference>
<dbReference type="SUPFAM" id="SSF51735">
    <property type="entry name" value="NAD(P)-binding Rossmann-fold domains"/>
    <property type="match status" value="1"/>
</dbReference>
<sequence length="223" mass="23487">MAAKKVAVVIGYGPGIGASAARKFVTEGFSVAIMSRNLAKLKKGETDIPGCRGFEADVTDAAALTNALSHVESTLGPIDALVYNAGAGVWKTYDNLTTAELDLSMKTNVHGLLTAAQYACPKMQARGAGCVIITGATASLRGKPFTSAFAAAKAAQRSLAQSLARQLGPKYVHVCLAIIDGAVGKGEGRIDPDSIANTYWNLYSQDKSCWTFELDVRPSVENW</sequence>
<dbReference type="PANTHER" id="PTHR43431">
    <property type="entry name" value="OXIDOREDUCTASE, SHORT CHAIN DEHYDROGENASE/REDUCTASE FAMILY (AFU_ORTHOLOGUE AFUA_5G14000)"/>
    <property type="match status" value="1"/>
</dbReference>
<dbReference type="PRINTS" id="PR00081">
    <property type="entry name" value="GDHRDH"/>
</dbReference>
<dbReference type="EMBL" id="JAQMWT010000466">
    <property type="protein sequence ID" value="KAJ8600928.1"/>
    <property type="molecule type" value="Genomic_DNA"/>
</dbReference>
<dbReference type="Gene3D" id="3.40.50.720">
    <property type="entry name" value="NAD(P)-binding Rossmann-like Domain"/>
    <property type="match status" value="1"/>
</dbReference>
<reference evidence="1" key="1">
    <citation type="submission" date="2023-01" db="EMBL/GenBank/DDBJ databases">
        <title>Metagenome sequencing of chrysophaentin producing Chrysophaeum taylorii.</title>
        <authorList>
            <person name="Davison J."/>
            <person name="Bewley C."/>
        </authorList>
    </citation>
    <scope>NUCLEOTIDE SEQUENCE</scope>
    <source>
        <strain evidence="1">NIES-1699</strain>
    </source>
</reference>
<protein>
    <submittedName>
        <fullName evidence="1">Uncharacterized protein</fullName>
    </submittedName>
</protein>
<dbReference type="Proteomes" id="UP001230188">
    <property type="component" value="Unassembled WGS sequence"/>
</dbReference>
<name>A0AAD7XIR9_9STRA</name>
<organism evidence="1 2">
    <name type="scientific">Chrysophaeum taylorii</name>
    <dbReference type="NCBI Taxonomy" id="2483200"/>
    <lineage>
        <taxon>Eukaryota</taxon>
        <taxon>Sar</taxon>
        <taxon>Stramenopiles</taxon>
        <taxon>Ochrophyta</taxon>
        <taxon>Pelagophyceae</taxon>
        <taxon>Pelagomonadales</taxon>
        <taxon>Pelagomonadaceae</taxon>
        <taxon>Chrysophaeum</taxon>
    </lineage>
</organism>
<comment type="caution">
    <text evidence="1">The sequence shown here is derived from an EMBL/GenBank/DDBJ whole genome shotgun (WGS) entry which is preliminary data.</text>
</comment>
<dbReference type="AlphaFoldDB" id="A0AAD7XIR9"/>
<gene>
    <name evidence="1" type="ORF">CTAYLR_005049</name>
</gene>
<keyword evidence="2" id="KW-1185">Reference proteome</keyword>
<proteinExistence type="predicted"/>
<evidence type="ECO:0000313" key="1">
    <source>
        <dbReference type="EMBL" id="KAJ8600928.1"/>
    </source>
</evidence>
<dbReference type="PANTHER" id="PTHR43431:SF7">
    <property type="entry name" value="OXIDOREDUCTASE, SHORT CHAIN DEHYDROGENASE_REDUCTASE FAMILY (AFU_ORTHOLOGUE AFUA_5G14000)"/>
    <property type="match status" value="1"/>
</dbReference>
<accession>A0AAD7XIR9</accession>
<dbReference type="InterPro" id="IPR036291">
    <property type="entry name" value="NAD(P)-bd_dom_sf"/>
</dbReference>
<dbReference type="Pfam" id="PF00106">
    <property type="entry name" value="adh_short"/>
    <property type="match status" value="1"/>
</dbReference>